<evidence type="ECO:0000256" key="1">
    <source>
        <dbReference type="ARBA" id="ARBA00007623"/>
    </source>
</evidence>
<evidence type="ECO:0000256" key="3">
    <source>
        <dbReference type="ARBA" id="ARBA00022801"/>
    </source>
</evidence>
<dbReference type="GO" id="GO:0004198">
    <property type="term" value="F:calcium-dependent cysteine-type endopeptidase activity"/>
    <property type="evidence" value="ECO:0007669"/>
    <property type="project" value="InterPro"/>
</dbReference>
<dbReference type="Gene3D" id="2.60.120.380">
    <property type="match status" value="1"/>
</dbReference>
<keyword evidence="4 6" id="KW-0788">Thiol protease</keyword>
<feature type="active site" evidence="5 6">
    <location>
        <position position="269"/>
    </location>
</feature>
<feature type="active site" evidence="5 6">
    <location>
        <position position="245"/>
    </location>
</feature>
<evidence type="ECO:0000256" key="5">
    <source>
        <dbReference type="PIRSR" id="PIRSR622684-1"/>
    </source>
</evidence>
<dbReference type="CDD" id="cd00044">
    <property type="entry name" value="CysPc"/>
    <property type="match status" value="1"/>
</dbReference>
<dbReference type="SUPFAM" id="SSF54001">
    <property type="entry name" value="Cysteine proteinases"/>
    <property type="match status" value="1"/>
</dbReference>
<name>A0A803JA44_XENTR</name>
<dbReference type="SMART" id="SM00720">
    <property type="entry name" value="calpain_III"/>
    <property type="match status" value="1"/>
</dbReference>
<feature type="domain" description="Calpain catalytic" evidence="7">
    <location>
        <begin position="32"/>
        <end position="327"/>
    </location>
</feature>
<dbReference type="PROSITE" id="PS50203">
    <property type="entry name" value="CALPAIN_CAT"/>
    <property type="match status" value="1"/>
</dbReference>
<reference evidence="8" key="2">
    <citation type="submission" date="2021-03" db="UniProtKB">
        <authorList>
            <consortium name="Ensembl"/>
        </authorList>
    </citation>
    <scope>IDENTIFICATION</scope>
</reference>
<dbReference type="PANTHER" id="PTHR10183:SF431">
    <property type="entry name" value="CALPAIN-8-LIKE ISOFORM X1"/>
    <property type="match status" value="1"/>
</dbReference>
<keyword evidence="3 6" id="KW-0378">Hydrolase</keyword>
<dbReference type="InterPro" id="IPR022684">
    <property type="entry name" value="Calpain_cysteine_protease"/>
</dbReference>
<feature type="active site" evidence="5 6">
    <location>
        <position position="92"/>
    </location>
</feature>
<dbReference type="Pfam" id="PF00648">
    <property type="entry name" value="Peptidase_C2"/>
    <property type="match status" value="1"/>
</dbReference>
<comment type="similarity">
    <text evidence="1">Belongs to the peptidase C2 family.</text>
</comment>
<reference evidence="8" key="1">
    <citation type="journal article" date="2010" name="Science">
        <title>The genome of the Western clawed frog Xenopus tropicalis.</title>
        <authorList>
            <person name="Hellsten U."/>
            <person name="Harland R.M."/>
            <person name="Gilchrist M.J."/>
            <person name="Hendrix D."/>
            <person name="Jurka J."/>
            <person name="Kapitonov V."/>
            <person name="Ovcharenko I."/>
            <person name="Putnam N.H."/>
            <person name="Shu S."/>
            <person name="Taher L."/>
            <person name="Blitz I.L."/>
            <person name="Blumberg B."/>
            <person name="Dichmann D.S."/>
            <person name="Dubchak I."/>
            <person name="Amaya E."/>
            <person name="Detter J.C."/>
            <person name="Fletcher R."/>
            <person name="Gerhard D.S."/>
            <person name="Goodstein D."/>
            <person name="Graves T."/>
            <person name="Grigoriev I.V."/>
            <person name="Grimwood J."/>
            <person name="Kawashima T."/>
            <person name="Lindquist E."/>
            <person name="Lucas S.M."/>
            <person name="Mead P.E."/>
            <person name="Mitros T."/>
            <person name="Ogino H."/>
            <person name="Ohta Y."/>
            <person name="Poliakov A.V."/>
            <person name="Pollet N."/>
            <person name="Robert J."/>
            <person name="Salamov A."/>
            <person name="Sater A.K."/>
            <person name="Schmutz J."/>
            <person name="Terry A."/>
            <person name="Vize P.D."/>
            <person name="Warren W.C."/>
            <person name="Wells D."/>
            <person name="Wills A."/>
            <person name="Wilson R.K."/>
            <person name="Zimmerman L.B."/>
            <person name="Zorn A.M."/>
            <person name="Grainger R."/>
            <person name="Grammer T."/>
            <person name="Khokha M.K."/>
            <person name="Richardson P.M."/>
            <person name="Rokhsar D.S."/>
        </authorList>
    </citation>
    <scope>NUCLEOTIDE SEQUENCE [LARGE SCALE GENOMIC DNA]</scope>
    <source>
        <strain evidence="8">Nigerian</strain>
    </source>
</reference>
<dbReference type="SMART" id="SM00230">
    <property type="entry name" value="CysPc"/>
    <property type="match status" value="1"/>
</dbReference>
<dbReference type="InterPro" id="IPR022683">
    <property type="entry name" value="Calpain_III"/>
</dbReference>
<dbReference type="InterPro" id="IPR036213">
    <property type="entry name" value="Calpain_III_sf"/>
</dbReference>
<protein>
    <submittedName>
        <fullName evidence="8">Calpain 8 gene 5</fullName>
    </submittedName>
</protein>
<dbReference type="GeneTree" id="ENSGT00940000160090"/>
<dbReference type="AlphaFoldDB" id="A0A803JA44"/>
<dbReference type="InterPro" id="IPR001300">
    <property type="entry name" value="Peptidase_C2_calpain_cat"/>
</dbReference>
<dbReference type="FunFam" id="3.90.70.10:FF:000001">
    <property type="entry name" value="Calpain-1 catalytic subunit"/>
    <property type="match status" value="1"/>
</dbReference>
<dbReference type="Gene3D" id="3.90.70.10">
    <property type="entry name" value="Cysteine proteinases"/>
    <property type="match status" value="1"/>
</dbReference>
<dbReference type="Ensembl" id="ENSXETT00000116518">
    <property type="protein sequence ID" value="ENSXETP00000104751"/>
    <property type="gene ID" value="ENSXETG00000041804"/>
</dbReference>
<gene>
    <name evidence="8" type="primary">LOC101731595</name>
</gene>
<sequence>MAQPEGTKENPKKYLEQDYEQLKAQCLASNTLFEDEKFPAGQASLGSNKMGPESSKAKGIVWMRPLEINPNAEFITDGATRFDICQSTIADCGFLSTIGCATLSEEYLSLVLPQDQNFKTNYAGIFHFKFWQRGEWLDVVVDDKLPTRDKKLVFVKSAEENEFWPALLEKAFAKLYGSYEAIWGKNPILAMEDLTGGVCESYSLKSAPGDLFQTIQRSVRTQCLLTCSTDKKKEGTEESSIVAGHSYSITGAEEVPYGKGKVQLIRLRNPWGSAEWKGAWRDDGPEWNDVTPEVKKALLNKMEDGEFWMPYADVVKEYNTVEICYVASSSGVNMKEPHWSLTQTGGSWNKGNPAETFLADPRFRFKLEVPDEDQAAAGDAALCTVIVALMQKTVPKDNILDFQLYELPKEVSAQVLVKDLKSIKDINANQRNSGKTKHFRVPKGEYLIVPKPSDPNQDIDFCIRVFSMKKGGAA</sequence>
<proteinExistence type="inferred from homology"/>
<dbReference type="PRINTS" id="PR00704">
    <property type="entry name" value="CALPAIN"/>
</dbReference>
<dbReference type="PANTHER" id="PTHR10183">
    <property type="entry name" value="CALPAIN"/>
    <property type="match status" value="1"/>
</dbReference>
<evidence type="ECO:0000256" key="6">
    <source>
        <dbReference type="PROSITE-ProRule" id="PRU00239"/>
    </source>
</evidence>
<keyword evidence="2 6" id="KW-0645">Protease</keyword>
<evidence type="ECO:0000259" key="7">
    <source>
        <dbReference type="PROSITE" id="PS50203"/>
    </source>
</evidence>
<dbReference type="InterPro" id="IPR022682">
    <property type="entry name" value="Calpain_domain_III"/>
</dbReference>
<organism evidence="8">
    <name type="scientific">Xenopus tropicalis</name>
    <name type="common">Western clawed frog</name>
    <name type="synonym">Silurana tropicalis</name>
    <dbReference type="NCBI Taxonomy" id="8364"/>
    <lineage>
        <taxon>Eukaryota</taxon>
        <taxon>Metazoa</taxon>
        <taxon>Chordata</taxon>
        <taxon>Craniata</taxon>
        <taxon>Vertebrata</taxon>
        <taxon>Euteleostomi</taxon>
        <taxon>Amphibia</taxon>
        <taxon>Batrachia</taxon>
        <taxon>Anura</taxon>
        <taxon>Pipoidea</taxon>
        <taxon>Pipidae</taxon>
        <taxon>Xenopodinae</taxon>
        <taxon>Xenopus</taxon>
        <taxon>Silurana</taxon>
    </lineage>
</organism>
<dbReference type="SUPFAM" id="SSF49758">
    <property type="entry name" value="Calpain large subunit, middle domain (domain III)"/>
    <property type="match status" value="1"/>
</dbReference>
<dbReference type="Pfam" id="PF01067">
    <property type="entry name" value="Calpain_III"/>
    <property type="match status" value="1"/>
</dbReference>
<dbReference type="InterPro" id="IPR038765">
    <property type="entry name" value="Papain-like_cys_pep_sf"/>
</dbReference>
<evidence type="ECO:0000256" key="2">
    <source>
        <dbReference type="ARBA" id="ARBA00022670"/>
    </source>
</evidence>
<accession>A0A803JA44</accession>
<dbReference type="GO" id="GO:0006508">
    <property type="term" value="P:proteolysis"/>
    <property type="evidence" value="ECO:0007669"/>
    <property type="project" value="UniProtKB-KW"/>
</dbReference>
<evidence type="ECO:0000313" key="8">
    <source>
        <dbReference type="Ensembl" id="ENSXETP00000104751"/>
    </source>
</evidence>
<evidence type="ECO:0000256" key="4">
    <source>
        <dbReference type="ARBA" id="ARBA00022807"/>
    </source>
</evidence>